<evidence type="ECO:0000256" key="3">
    <source>
        <dbReference type="ARBA" id="ARBA00022737"/>
    </source>
</evidence>
<feature type="repeat" description="ARM" evidence="6">
    <location>
        <begin position="306"/>
        <end position="340"/>
    </location>
</feature>
<dbReference type="PROSITE" id="PS51214">
    <property type="entry name" value="IBB"/>
    <property type="match status" value="1"/>
</dbReference>
<dbReference type="SMART" id="SM00185">
    <property type="entry name" value="ARM"/>
    <property type="match status" value="6"/>
</dbReference>
<name>A0A8C3V281_CATUS</name>
<dbReference type="SUPFAM" id="SSF48371">
    <property type="entry name" value="ARM repeat"/>
    <property type="match status" value="1"/>
</dbReference>
<dbReference type="Pfam" id="PF16186">
    <property type="entry name" value="Arm_3"/>
    <property type="match status" value="1"/>
</dbReference>
<dbReference type="GO" id="GO:0005634">
    <property type="term" value="C:nucleus"/>
    <property type="evidence" value="ECO:0007669"/>
    <property type="project" value="UniProtKB-ARBA"/>
</dbReference>
<dbReference type="FunFam" id="1.25.10.10:FF:000009">
    <property type="entry name" value="Importin subunit alpha"/>
    <property type="match status" value="1"/>
</dbReference>
<sequence>SAKMPVRKHSQHMKLFKNKGKDESTLRRQRVEVSIELRKAKKDEQILKRRNISVHLKEENPLGQDEVVSAWCPPSLEEIVEAVNGDDIQLQLLATQATRRILSRHKDPPINQIIELGIIPRMVEFLGRADNAALQFEAAWALTNIASGTSEHTRAVVEGGAIPAFISLLSSPHMHISEQAVWALGNIAARDLMMLVGPFQLGIFWDSVGFLRNITWTLSNLCRNKNPCPPLDAVQKILPVLLILLQHEDKEVISDSCWAVSYLTDGSNDRIQLVVETGILPRLVELMDRLCSSPLISQTQEALNAGVLPVLHRLLRHTKPVIQKEAAWTLSNIAAGPSQQIQQIINCGLLAPLVELLDKGDFKAQKEAVWVVANFTTGGTVEQVVELVRSGVLKPLLNLLLAKDSKTILVILDTISNLFLAAEKLGETEKLCLLVEELDGLEKIEELQNHENDTVYRAALDIIEKYFSGEVCEPLLSLSWKCEAIAHWNEAQSLRILKRFFGDLHMTRVVLAVSFSCF</sequence>
<evidence type="ECO:0000313" key="10">
    <source>
        <dbReference type="Proteomes" id="UP000694563"/>
    </source>
</evidence>
<dbReference type="GO" id="GO:0061608">
    <property type="term" value="F:nuclear import signal receptor activity"/>
    <property type="evidence" value="ECO:0007669"/>
    <property type="project" value="InterPro"/>
</dbReference>
<feature type="domain" description="IBB" evidence="8">
    <location>
        <begin position="1"/>
        <end position="59"/>
    </location>
</feature>
<keyword evidence="10" id="KW-1185">Reference proteome</keyword>
<reference evidence="9" key="2">
    <citation type="submission" date="2025-08" db="UniProtKB">
        <authorList>
            <consortium name="Ensembl"/>
        </authorList>
    </citation>
    <scope>IDENTIFICATION</scope>
</reference>
<dbReference type="Gene3D" id="1.25.10.10">
    <property type="entry name" value="Leucine-rich Repeat Variant"/>
    <property type="match status" value="1"/>
</dbReference>
<dbReference type="Gene3D" id="1.20.5.690">
    <property type="entry name" value="Importin-alpha, importin-beta-binding domain"/>
    <property type="match status" value="1"/>
</dbReference>
<feature type="repeat" description="ARM" evidence="6">
    <location>
        <begin position="117"/>
        <end position="160"/>
    </location>
</feature>
<dbReference type="InterPro" id="IPR016024">
    <property type="entry name" value="ARM-type_fold"/>
</dbReference>
<dbReference type="GO" id="GO:0005737">
    <property type="term" value="C:cytoplasm"/>
    <property type="evidence" value="ECO:0007669"/>
    <property type="project" value="InterPro"/>
</dbReference>
<keyword evidence="3" id="KW-0677">Repeat</keyword>
<keyword evidence="4 5" id="KW-0653">Protein transport</keyword>
<feature type="compositionally biased region" description="Basic residues" evidence="7">
    <location>
        <begin position="1"/>
        <end position="18"/>
    </location>
</feature>
<accession>A0A8C3V281</accession>
<dbReference type="Pfam" id="PF01749">
    <property type="entry name" value="IBB"/>
    <property type="match status" value="1"/>
</dbReference>
<dbReference type="PANTHER" id="PTHR23316">
    <property type="entry name" value="IMPORTIN ALPHA"/>
    <property type="match status" value="1"/>
</dbReference>
<dbReference type="InterPro" id="IPR002652">
    <property type="entry name" value="Importin-a_IBB"/>
</dbReference>
<evidence type="ECO:0000256" key="2">
    <source>
        <dbReference type="ARBA" id="ARBA00022448"/>
    </source>
</evidence>
<dbReference type="InterPro" id="IPR000225">
    <property type="entry name" value="Armadillo"/>
</dbReference>
<dbReference type="InterPro" id="IPR036975">
    <property type="entry name" value="Importin-a_IBB_sf"/>
</dbReference>
<dbReference type="GO" id="GO:0006606">
    <property type="term" value="P:protein import into nucleus"/>
    <property type="evidence" value="ECO:0007669"/>
    <property type="project" value="InterPro"/>
</dbReference>
<reference evidence="9" key="3">
    <citation type="submission" date="2025-09" db="UniProtKB">
        <authorList>
            <consortium name="Ensembl"/>
        </authorList>
    </citation>
    <scope>IDENTIFICATION</scope>
</reference>
<dbReference type="AlphaFoldDB" id="A0A8C3V281"/>
<protein>
    <recommendedName>
        <fullName evidence="5">Importin subunit alpha</fullName>
    </recommendedName>
</protein>
<feature type="repeat" description="ARM" evidence="6">
    <location>
        <begin position="160"/>
        <end position="191"/>
    </location>
</feature>
<dbReference type="InterPro" id="IPR024931">
    <property type="entry name" value="Importin_alpha"/>
</dbReference>
<dbReference type="InterPro" id="IPR011989">
    <property type="entry name" value="ARM-like"/>
</dbReference>
<evidence type="ECO:0000256" key="1">
    <source>
        <dbReference type="ARBA" id="ARBA00010394"/>
    </source>
</evidence>
<evidence type="ECO:0000256" key="7">
    <source>
        <dbReference type="SAM" id="MobiDB-lite"/>
    </source>
</evidence>
<evidence type="ECO:0000259" key="8">
    <source>
        <dbReference type="PROSITE" id="PS51214"/>
    </source>
</evidence>
<organism evidence="9 10">
    <name type="scientific">Catharus ustulatus</name>
    <name type="common">Russet-backed thrush</name>
    <name type="synonym">Hylocichla ustulatus</name>
    <dbReference type="NCBI Taxonomy" id="91951"/>
    <lineage>
        <taxon>Eukaryota</taxon>
        <taxon>Metazoa</taxon>
        <taxon>Chordata</taxon>
        <taxon>Craniata</taxon>
        <taxon>Vertebrata</taxon>
        <taxon>Euteleostomi</taxon>
        <taxon>Archelosauria</taxon>
        <taxon>Archosauria</taxon>
        <taxon>Dinosauria</taxon>
        <taxon>Saurischia</taxon>
        <taxon>Theropoda</taxon>
        <taxon>Coelurosauria</taxon>
        <taxon>Aves</taxon>
        <taxon>Neognathae</taxon>
        <taxon>Neoaves</taxon>
        <taxon>Telluraves</taxon>
        <taxon>Australaves</taxon>
        <taxon>Passeriformes</taxon>
        <taxon>Turdidae</taxon>
        <taxon>Catharus</taxon>
    </lineage>
</organism>
<evidence type="ECO:0000256" key="6">
    <source>
        <dbReference type="PROSITE-ProRule" id="PRU00259"/>
    </source>
</evidence>
<proteinExistence type="inferred from homology"/>
<dbReference type="PIRSF" id="PIRSF005673">
    <property type="entry name" value="Importin_alpha"/>
    <property type="match status" value="1"/>
</dbReference>
<reference evidence="9" key="1">
    <citation type="submission" date="2020-10" db="EMBL/GenBank/DDBJ databases">
        <title>Catharus ustulatus (Swainson's thrush) genome, bCatUst1, primary haplotype v2.</title>
        <authorList>
            <person name="Delmore K."/>
            <person name="Vafadar M."/>
            <person name="Formenti G."/>
            <person name="Chow W."/>
            <person name="Pelan S."/>
            <person name="Howe K."/>
            <person name="Rhie A."/>
            <person name="Mountcastle J."/>
            <person name="Haase B."/>
            <person name="Fedrigo O."/>
            <person name="Jarvis E.D."/>
        </authorList>
    </citation>
    <scope>NUCLEOTIDE SEQUENCE [LARGE SCALE GENOMIC DNA]</scope>
</reference>
<evidence type="ECO:0000256" key="5">
    <source>
        <dbReference type="PIRNR" id="PIRNR005673"/>
    </source>
</evidence>
<dbReference type="InterPro" id="IPR032413">
    <property type="entry name" value="Arm_3"/>
</dbReference>
<dbReference type="Ensembl" id="ENSCUST00005022774.1">
    <property type="protein sequence ID" value="ENSCUSP00005021984.1"/>
    <property type="gene ID" value="ENSCUSG00005013929.1"/>
</dbReference>
<evidence type="ECO:0000313" key="9">
    <source>
        <dbReference type="Ensembl" id="ENSCUSP00005021984.1"/>
    </source>
</evidence>
<feature type="region of interest" description="Disordered" evidence="7">
    <location>
        <begin position="1"/>
        <end position="23"/>
    </location>
</feature>
<dbReference type="Pfam" id="PF00514">
    <property type="entry name" value="Arm"/>
    <property type="match status" value="6"/>
</dbReference>
<dbReference type="PROSITE" id="PS50176">
    <property type="entry name" value="ARM_REPEAT"/>
    <property type="match status" value="3"/>
</dbReference>
<comment type="similarity">
    <text evidence="1 5">Belongs to the importin alpha family.</text>
</comment>
<evidence type="ECO:0000256" key="4">
    <source>
        <dbReference type="ARBA" id="ARBA00022927"/>
    </source>
</evidence>
<keyword evidence="2 5" id="KW-0813">Transport</keyword>
<dbReference type="Proteomes" id="UP000694563">
    <property type="component" value="Chromosome 16"/>
</dbReference>
<gene>
    <name evidence="9" type="primary">KPNA7</name>
</gene>